<reference evidence="3" key="1">
    <citation type="submission" date="2025-08" db="UniProtKB">
        <authorList>
            <consortium name="RefSeq"/>
        </authorList>
    </citation>
    <scope>IDENTIFICATION</scope>
    <source>
        <strain evidence="3">15085-1641.00</strain>
        <tissue evidence="3">Whole body</tissue>
    </source>
</reference>
<gene>
    <name evidence="3" type="primary">LOC111601439</name>
</gene>
<dbReference type="RefSeq" id="XP_023173783.2">
    <property type="nucleotide sequence ID" value="XM_023318015.2"/>
</dbReference>
<dbReference type="Gene3D" id="3.30.60.30">
    <property type="match status" value="1"/>
</dbReference>
<proteinExistence type="predicted"/>
<dbReference type="KEGG" id="dhe:111601439"/>
<evidence type="ECO:0000313" key="3">
    <source>
        <dbReference type="RefSeq" id="XP_023173783.2"/>
    </source>
</evidence>
<feature type="signal peptide" evidence="1">
    <location>
        <begin position="1"/>
        <end position="20"/>
    </location>
</feature>
<accession>A0A6J1M1S1</accession>
<feature type="chain" id="PRO_5026912483" evidence="1">
    <location>
        <begin position="21"/>
        <end position="146"/>
    </location>
</feature>
<dbReference type="OMA" id="LFAHENC"/>
<name>A0A6J1M1S1_DROHY</name>
<keyword evidence="1" id="KW-0732">Signal</keyword>
<evidence type="ECO:0000313" key="2">
    <source>
        <dbReference type="Proteomes" id="UP000504633"/>
    </source>
</evidence>
<protein>
    <submittedName>
        <fullName evidence="3">Uncharacterized protein LOC111601439</fullName>
    </submittedName>
</protein>
<sequence length="146" mass="15862">MSKLSVSVALCAVLVCLSSAQTRNCPRKCNVYARCSPYHKDLVWSIVDGTCRVFQNGCLFGSENCNRVNSCKPKMVSTTAEACKKRCIQICPFGGSGVCASFAETNKDGTNVWKYKTFINGCLLAQYACENGIAYIGEPTEGECPE</sequence>
<dbReference type="OrthoDB" id="7886846at2759"/>
<dbReference type="Proteomes" id="UP000504633">
    <property type="component" value="Unplaced"/>
</dbReference>
<keyword evidence="2" id="KW-1185">Reference proteome</keyword>
<organism evidence="2 3">
    <name type="scientific">Drosophila hydei</name>
    <name type="common">Fruit fly</name>
    <dbReference type="NCBI Taxonomy" id="7224"/>
    <lineage>
        <taxon>Eukaryota</taxon>
        <taxon>Metazoa</taxon>
        <taxon>Ecdysozoa</taxon>
        <taxon>Arthropoda</taxon>
        <taxon>Hexapoda</taxon>
        <taxon>Insecta</taxon>
        <taxon>Pterygota</taxon>
        <taxon>Neoptera</taxon>
        <taxon>Endopterygota</taxon>
        <taxon>Diptera</taxon>
        <taxon>Brachycera</taxon>
        <taxon>Muscomorpha</taxon>
        <taxon>Ephydroidea</taxon>
        <taxon>Drosophilidae</taxon>
        <taxon>Drosophila</taxon>
    </lineage>
</organism>
<dbReference type="GeneID" id="111601439"/>
<dbReference type="AlphaFoldDB" id="A0A6J1M1S1"/>
<evidence type="ECO:0000256" key="1">
    <source>
        <dbReference type="SAM" id="SignalP"/>
    </source>
</evidence>